<dbReference type="InterPro" id="IPR036097">
    <property type="entry name" value="HisK_dim/P_sf"/>
</dbReference>
<dbReference type="AlphaFoldDB" id="A0A1H9TK22"/>
<dbReference type="InterPro" id="IPR003661">
    <property type="entry name" value="HisK_dim/P_dom"/>
</dbReference>
<keyword evidence="6 10" id="KW-0418">Kinase</keyword>
<dbReference type="SUPFAM" id="SSF55874">
    <property type="entry name" value="ATPase domain of HSP90 chaperone/DNA topoisomerase II/histidine kinase"/>
    <property type="match status" value="1"/>
</dbReference>
<feature type="domain" description="Histidine kinase" evidence="9">
    <location>
        <begin position="185"/>
        <end position="400"/>
    </location>
</feature>
<evidence type="ECO:0000256" key="6">
    <source>
        <dbReference type="ARBA" id="ARBA00022777"/>
    </source>
</evidence>
<dbReference type="PRINTS" id="PR00344">
    <property type="entry name" value="BCTRLSENSOR"/>
</dbReference>
<keyword evidence="7" id="KW-0902">Two-component regulatory system</keyword>
<name>A0A1H9TK22_BUTFI</name>
<comment type="catalytic activity">
    <reaction evidence="1">
        <text>ATP + protein L-histidine = ADP + protein N-phospho-L-histidine.</text>
        <dbReference type="EC" id="2.7.13.3"/>
    </reaction>
</comment>
<dbReference type="SMART" id="SM00387">
    <property type="entry name" value="HATPase_c"/>
    <property type="match status" value="1"/>
</dbReference>
<dbReference type="InterPro" id="IPR003594">
    <property type="entry name" value="HATPase_dom"/>
</dbReference>
<evidence type="ECO:0000256" key="2">
    <source>
        <dbReference type="ARBA" id="ARBA00004370"/>
    </source>
</evidence>
<dbReference type="InterPro" id="IPR005467">
    <property type="entry name" value="His_kinase_dom"/>
</dbReference>
<proteinExistence type="predicted"/>
<evidence type="ECO:0000256" key="1">
    <source>
        <dbReference type="ARBA" id="ARBA00000085"/>
    </source>
</evidence>
<evidence type="ECO:0000256" key="4">
    <source>
        <dbReference type="ARBA" id="ARBA00022553"/>
    </source>
</evidence>
<keyword evidence="8" id="KW-0812">Transmembrane</keyword>
<evidence type="ECO:0000256" key="7">
    <source>
        <dbReference type="ARBA" id="ARBA00023012"/>
    </source>
</evidence>
<accession>A0A1H9TK22</accession>
<dbReference type="InterPro" id="IPR004358">
    <property type="entry name" value="Sig_transdc_His_kin-like_C"/>
</dbReference>
<feature type="transmembrane region" description="Helical" evidence="8">
    <location>
        <begin position="142"/>
        <end position="164"/>
    </location>
</feature>
<evidence type="ECO:0000256" key="8">
    <source>
        <dbReference type="SAM" id="Phobius"/>
    </source>
</evidence>
<evidence type="ECO:0000313" key="10">
    <source>
        <dbReference type="EMBL" id="SER96953.1"/>
    </source>
</evidence>
<dbReference type="PROSITE" id="PS50109">
    <property type="entry name" value="HIS_KIN"/>
    <property type="match status" value="1"/>
</dbReference>
<dbReference type="PANTHER" id="PTHR45453:SF1">
    <property type="entry name" value="PHOSPHATE REGULON SENSOR PROTEIN PHOR"/>
    <property type="match status" value="1"/>
</dbReference>
<dbReference type="CDD" id="cd00082">
    <property type="entry name" value="HisKA"/>
    <property type="match status" value="1"/>
</dbReference>
<dbReference type="Pfam" id="PF00512">
    <property type="entry name" value="HisKA"/>
    <property type="match status" value="1"/>
</dbReference>
<dbReference type="RefSeq" id="WP_074756590.1">
    <property type="nucleotide sequence ID" value="NZ_FOGJ01000015.1"/>
</dbReference>
<dbReference type="InterPro" id="IPR036890">
    <property type="entry name" value="HATPase_C_sf"/>
</dbReference>
<dbReference type="EC" id="2.7.13.3" evidence="3"/>
<dbReference type="InterPro" id="IPR050351">
    <property type="entry name" value="BphY/WalK/GraS-like"/>
</dbReference>
<dbReference type="GO" id="GO:0000155">
    <property type="term" value="F:phosphorelay sensor kinase activity"/>
    <property type="evidence" value="ECO:0007669"/>
    <property type="project" value="InterPro"/>
</dbReference>
<dbReference type="Proteomes" id="UP000182584">
    <property type="component" value="Unassembled WGS sequence"/>
</dbReference>
<keyword evidence="8" id="KW-1133">Transmembrane helix</keyword>
<dbReference type="GO" id="GO:0004721">
    <property type="term" value="F:phosphoprotein phosphatase activity"/>
    <property type="evidence" value="ECO:0007669"/>
    <property type="project" value="TreeGrafter"/>
</dbReference>
<dbReference type="Pfam" id="PF02518">
    <property type="entry name" value="HATPase_c"/>
    <property type="match status" value="1"/>
</dbReference>
<dbReference type="OrthoDB" id="9813151at2"/>
<dbReference type="SUPFAM" id="SSF47384">
    <property type="entry name" value="Homodimeric domain of signal transducing histidine kinase"/>
    <property type="match status" value="1"/>
</dbReference>
<keyword evidence="5" id="KW-0808">Transferase</keyword>
<dbReference type="GO" id="GO:0005886">
    <property type="term" value="C:plasma membrane"/>
    <property type="evidence" value="ECO:0007669"/>
    <property type="project" value="TreeGrafter"/>
</dbReference>
<organism evidence="10 11">
    <name type="scientific">Butyrivibrio fibrisolvens</name>
    <dbReference type="NCBI Taxonomy" id="831"/>
    <lineage>
        <taxon>Bacteria</taxon>
        <taxon>Bacillati</taxon>
        <taxon>Bacillota</taxon>
        <taxon>Clostridia</taxon>
        <taxon>Lachnospirales</taxon>
        <taxon>Lachnospiraceae</taxon>
        <taxon>Butyrivibrio</taxon>
    </lineage>
</organism>
<dbReference type="Gene3D" id="3.30.565.10">
    <property type="entry name" value="Histidine kinase-like ATPase, C-terminal domain"/>
    <property type="match status" value="1"/>
</dbReference>
<evidence type="ECO:0000313" key="11">
    <source>
        <dbReference type="Proteomes" id="UP000182584"/>
    </source>
</evidence>
<evidence type="ECO:0000259" key="9">
    <source>
        <dbReference type="PROSITE" id="PS50109"/>
    </source>
</evidence>
<sequence>MIKRLQQRFIVIMIIIATILLGILFVSIPILESNLARSNASNALNVILDKPEEILSPRDNPSSLTYSAFYVNHVGTITRYYSMQYSRSQLEQIYREIQSDYYGESDFMLENSHLYYNYSKSAAGTWYAIESSMEDELYTDSLFRTCMLMYVVSLVIVSIMTIYLSKWIIKPTEFAWNQQKQFIADASHELKTPLTVILTNAELLNKTETSSTSQKKYISNILTESHQMKTLITHLLDLARIDRGIPKENFIPVDISGLVTDESLVMEVELFERGHLLETSVDEKLFVKGDLSKLREVIDILLDNAGKYAYDGTTIKMTLSKQYSSNILLSVSNKGDKLSDKELRDIFTRFYRTDSSRSHNGSYGLGLSIAKEIINQHGGMIWAECTDDEIIFKVKLPMLCSHRE</sequence>
<evidence type="ECO:0000256" key="5">
    <source>
        <dbReference type="ARBA" id="ARBA00022679"/>
    </source>
</evidence>
<dbReference type="GO" id="GO:0016036">
    <property type="term" value="P:cellular response to phosphate starvation"/>
    <property type="evidence" value="ECO:0007669"/>
    <property type="project" value="TreeGrafter"/>
</dbReference>
<dbReference type="Gene3D" id="1.10.287.130">
    <property type="match status" value="1"/>
</dbReference>
<dbReference type="eggNOG" id="COG2205">
    <property type="taxonomic scope" value="Bacteria"/>
</dbReference>
<evidence type="ECO:0000256" key="3">
    <source>
        <dbReference type="ARBA" id="ARBA00012438"/>
    </source>
</evidence>
<dbReference type="PANTHER" id="PTHR45453">
    <property type="entry name" value="PHOSPHATE REGULON SENSOR PROTEIN PHOR"/>
    <property type="match status" value="1"/>
</dbReference>
<gene>
    <name evidence="10" type="ORF">SAMN04487884_11516</name>
</gene>
<dbReference type="EMBL" id="FOGJ01000015">
    <property type="protein sequence ID" value="SER96953.1"/>
    <property type="molecule type" value="Genomic_DNA"/>
</dbReference>
<keyword evidence="8" id="KW-0472">Membrane</keyword>
<keyword evidence="4" id="KW-0597">Phosphoprotein</keyword>
<feature type="transmembrane region" description="Helical" evidence="8">
    <location>
        <begin position="9"/>
        <end position="31"/>
    </location>
</feature>
<dbReference type="SMART" id="SM00388">
    <property type="entry name" value="HisKA"/>
    <property type="match status" value="1"/>
</dbReference>
<comment type="subcellular location">
    <subcellularLocation>
        <location evidence="2">Membrane</location>
    </subcellularLocation>
</comment>
<reference evidence="10 11" key="1">
    <citation type="submission" date="2016-10" db="EMBL/GenBank/DDBJ databases">
        <authorList>
            <person name="de Groot N.N."/>
        </authorList>
    </citation>
    <scope>NUCLEOTIDE SEQUENCE [LARGE SCALE GENOMIC DNA]</scope>
    <source>
        <strain evidence="10 11">AR40</strain>
    </source>
</reference>
<dbReference type="FunFam" id="1.10.287.130:FF:000001">
    <property type="entry name" value="Two-component sensor histidine kinase"/>
    <property type="match status" value="1"/>
</dbReference>
<protein>
    <recommendedName>
        <fullName evidence="3">histidine kinase</fullName>
        <ecNumber evidence="3">2.7.13.3</ecNumber>
    </recommendedName>
</protein>